<accession>A0A235BW48</accession>
<dbReference type="EMBL" id="NOZQ01000065">
    <property type="protein sequence ID" value="OYD16451.1"/>
    <property type="molecule type" value="Genomic_DNA"/>
</dbReference>
<dbReference type="Proteomes" id="UP000215215">
    <property type="component" value="Unassembled WGS sequence"/>
</dbReference>
<dbReference type="AlphaFoldDB" id="A0A235BW48"/>
<evidence type="ECO:0000313" key="3">
    <source>
        <dbReference type="Proteomes" id="UP000215215"/>
    </source>
</evidence>
<organism evidence="2 3">
    <name type="scientific">candidate division WOR-3 bacterium JGI_Cruoil_03_44_89</name>
    <dbReference type="NCBI Taxonomy" id="1973748"/>
    <lineage>
        <taxon>Bacteria</taxon>
        <taxon>Bacteria division WOR-3</taxon>
    </lineage>
</organism>
<dbReference type="InterPro" id="IPR006675">
    <property type="entry name" value="HDIG_dom"/>
</dbReference>
<dbReference type="PANTHER" id="PTHR38659">
    <property type="entry name" value="METAL-DEPENDENT PHOSPHOHYDROLASE"/>
    <property type="match status" value="1"/>
</dbReference>
<protein>
    <recommendedName>
        <fullName evidence="1">HD domain-containing protein</fullName>
    </recommendedName>
</protein>
<evidence type="ECO:0000259" key="1">
    <source>
        <dbReference type="Pfam" id="PF01966"/>
    </source>
</evidence>
<feature type="domain" description="HD" evidence="1">
    <location>
        <begin position="20"/>
        <end position="103"/>
    </location>
</feature>
<sequence>MEREEALNILHAKLKKGNLIKHSLACEAGMRSIATHLGEDPDIWGLAGLLHDIDYEEIDNVEEHGKKGAAFLKGKVDERIVSAVERHTGYIEPKTTMDIALYALDPLTGLIIAAMLMHPSKTLTGIDTKFVIKKFKQKGFARGANREQILACGRIGIPLNDFVDIVLKAMQDISGELTG</sequence>
<dbReference type="SUPFAM" id="SSF109604">
    <property type="entry name" value="HD-domain/PDEase-like"/>
    <property type="match status" value="1"/>
</dbReference>
<reference evidence="2 3" key="1">
    <citation type="submission" date="2017-07" db="EMBL/GenBank/DDBJ databases">
        <title>Recovery of genomes from metagenomes via a dereplication, aggregation, and scoring strategy.</title>
        <authorList>
            <person name="Sieber C.M."/>
            <person name="Probst A.J."/>
            <person name="Sharrar A."/>
            <person name="Thomas B.C."/>
            <person name="Hess M."/>
            <person name="Tringe S.G."/>
            <person name="Banfield J.F."/>
        </authorList>
    </citation>
    <scope>NUCLEOTIDE SEQUENCE [LARGE SCALE GENOMIC DNA]</scope>
    <source>
        <strain evidence="2">JGI_Cruoil_03_44_89</strain>
    </source>
</reference>
<dbReference type="InterPro" id="IPR006674">
    <property type="entry name" value="HD_domain"/>
</dbReference>
<comment type="caution">
    <text evidence="2">The sequence shown here is derived from an EMBL/GenBank/DDBJ whole genome shotgun (WGS) entry which is preliminary data.</text>
</comment>
<proteinExistence type="predicted"/>
<dbReference type="Gene3D" id="1.10.3210.10">
    <property type="entry name" value="Hypothetical protein af1432"/>
    <property type="match status" value="1"/>
</dbReference>
<dbReference type="Pfam" id="PF01966">
    <property type="entry name" value="HD"/>
    <property type="match status" value="1"/>
</dbReference>
<dbReference type="NCBIfam" id="TIGR00277">
    <property type="entry name" value="HDIG"/>
    <property type="match status" value="1"/>
</dbReference>
<name>A0A235BW48_UNCW3</name>
<dbReference type="InterPro" id="IPR003607">
    <property type="entry name" value="HD/PDEase_dom"/>
</dbReference>
<evidence type="ECO:0000313" key="2">
    <source>
        <dbReference type="EMBL" id="OYD16451.1"/>
    </source>
</evidence>
<dbReference type="CDD" id="cd00077">
    <property type="entry name" value="HDc"/>
    <property type="match status" value="1"/>
</dbReference>
<dbReference type="PANTHER" id="PTHR38659:SF1">
    <property type="entry name" value="METAL DEPENDENT PHOSPHOHYDROLASE"/>
    <property type="match status" value="1"/>
</dbReference>
<gene>
    <name evidence="2" type="ORF">CH333_03375</name>
</gene>